<dbReference type="InterPro" id="IPR006665">
    <property type="entry name" value="OmpA-like"/>
</dbReference>
<evidence type="ECO:0000256" key="2">
    <source>
        <dbReference type="SAM" id="MobiDB-lite"/>
    </source>
</evidence>
<dbReference type="PRINTS" id="PR01023">
    <property type="entry name" value="NAFLGMOTY"/>
</dbReference>
<dbReference type="SUPFAM" id="SSF103088">
    <property type="entry name" value="OmpA-like"/>
    <property type="match status" value="1"/>
</dbReference>
<comment type="caution">
    <text evidence="5">The sequence shown here is derived from an EMBL/GenBank/DDBJ whole genome shotgun (WGS) entry which is preliminary data.</text>
</comment>
<dbReference type="EMBL" id="JABWRB010000011">
    <property type="protein sequence ID" value="MBC3390203.1"/>
    <property type="molecule type" value="Genomic_DNA"/>
</dbReference>
<dbReference type="PROSITE" id="PS51123">
    <property type="entry name" value="OMPA_2"/>
    <property type="match status" value="1"/>
</dbReference>
<evidence type="ECO:0000256" key="1">
    <source>
        <dbReference type="PROSITE-ProRule" id="PRU00473"/>
    </source>
</evidence>
<evidence type="ECO:0000313" key="5">
    <source>
        <dbReference type="EMBL" id="MBC3390203.1"/>
    </source>
</evidence>
<sequence length="333" mass="35921">MRQRYLALLSVFASLPAMALTFQTRLESIEWTVEGDKFECRLSQPITDFGSGEFVRKAGEQATFRLKAYNPMLGGGSATLLAAAAPWQPGRGDINLGSVRIGSGDVLFDSSQVQAGRLISGLMEGRSPVVRRNTEDGRVSEVRLLPVRFNKAFNDYQGCVAKLLPKNFEQIKQTQIGFPGEGIELDARAKAQLQVMLDFIKADPSVNHVELDGHSDNSGNRLTNRELSRRRALAVQDFFKANGFQESQFTVRFHGERYPLVANTNAANRAKNRRVVVKLERVAATQAPAPQPPTPAATPASPAVAPAAAPGKTAAPVVPAKAVAPAATAARTS</sequence>
<feature type="signal peptide" evidence="3">
    <location>
        <begin position="1"/>
        <end position="19"/>
    </location>
</feature>
<gene>
    <name evidence="6" type="ORF">HU715_019155</name>
    <name evidence="5" type="ORF">HU715_11130</name>
</gene>
<dbReference type="Proteomes" id="UP000636518">
    <property type="component" value="Unassembled WGS sequence"/>
</dbReference>
<organism evidence="5">
    <name type="scientific">Pseudomonas zanjanensis</name>
    <dbReference type="NCBI Taxonomy" id="2745496"/>
    <lineage>
        <taxon>Bacteria</taxon>
        <taxon>Pseudomonadati</taxon>
        <taxon>Pseudomonadota</taxon>
        <taxon>Gammaproteobacteria</taxon>
        <taxon>Pseudomonadales</taxon>
        <taxon>Pseudomonadaceae</taxon>
        <taxon>Pseudomonas</taxon>
    </lineage>
</organism>
<accession>A0A923FD01</accession>
<keyword evidence="7" id="KW-1185">Reference proteome</keyword>
<dbReference type="EMBL" id="JABWRB020000002">
    <property type="protein sequence ID" value="MBV4497469.1"/>
    <property type="molecule type" value="Genomic_DNA"/>
</dbReference>
<reference evidence="5" key="2">
    <citation type="submission" date="2020-07" db="EMBL/GenBank/DDBJ databases">
        <authorList>
            <person name="Lood C."/>
            <person name="Girard L."/>
        </authorList>
    </citation>
    <scope>NUCLEOTIDE SEQUENCE</scope>
    <source>
        <strain evidence="5">SWRI12</strain>
    </source>
</reference>
<name>A0A923FD01_9PSED</name>
<reference evidence="6" key="3">
    <citation type="submission" date="2021-06" db="EMBL/GenBank/DDBJ databases">
        <title>Updating the genus Pseudomonas: Description of 43 new species and partition of the Pseudomonas putida group.</title>
        <authorList>
            <person name="Girard L."/>
            <person name="Lood C."/>
            <person name="Vandamme P."/>
            <person name="Rokni-Zadeh H."/>
            <person name="Van Noort V."/>
            <person name="Hofte M."/>
            <person name="Lavigne R."/>
            <person name="De Mot R."/>
        </authorList>
    </citation>
    <scope>NUCLEOTIDE SEQUENCE</scope>
    <source>
        <strain evidence="6">SWRI12</strain>
    </source>
</reference>
<dbReference type="AlphaFoldDB" id="A0A923FD01"/>
<evidence type="ECO:0000313" key="6">
    <source>
        <dbReference type="EMBL" id="MBV4497469.1"/>
    </source>
</evidence>
<feature type="chain" id="PRO_5044695266" evidence="3">
    <location>
        <begin position="20"/>
        <end position="333"/>
    </location>
</feature>
<dbReference type="PANTHER" id="PTHR30329">
    <property type="entry name" value="STATOR ELEMENT OF FLAGELLAR MOTOR COMPLEX"/>
    <property type="match status" value="1"/>
</dbReference>
<proteinExistence type="predicted"/>
<dbReference type="InterPro" id="IPR041544">
    <property type="entry name" value="MotY_N"/>
</dbReference>
<dbReference type="Gene3D" id="3.30.1330.60">
    <property type="entry name" value="OmpA-like domain"/>
    <property type="match status" value="1"/>
</dbReference>
<dbReference type="PANTHER" id="PTHR30329:SF17">
    <property type="entry name" value="LIPOPROTEIN YFIB-RELATED"/>
    <property type="match status" value="1"/>
</dbReference>
<evidence type="ECO:0000313" key="7">
    <source>
        <dbReference type="Proteomes" id="UP000636518"/>
    </source>
</evidence>
<dbReference type="InterPro" id="IPR036737">
    <property type="entry name" value="OmpA-like_sf"/>
</dbReference>
<dbReference type="Gene3D" id="2.60.40.2540">
    <property type="match status" value="1"/>
</dbReference>
<keyword evidence="3" id="KW-0732">Signal</keyword>
<feature type="region of interest" description="Disordered" evidence="2">
    <location>
        <begin position="285"/>
        <end position="333"/>
    </location>
</feature>
<feature type="compositionally biased region" description="Low complexity" evidence="2">
    <location>
        <begin position="297"/>
        <end position="333"/>
    </location>
</feature>
<dbReference type="CDD" id="cd07185">
    <property type="entry name" value="OmpA_C-like"/>
    <property type="match status" value="1"/>
</dbReference>
<evidence type="ECO:0000259" key="4">
    <source>
        <dbReference type="PROSITE" id="PS51123"/>
    </source>
</evidence>
<dbReference type="GO" id="GO:0016020">
    <property type="term" value="C:membrane"/>
    <property type="evidence" value="ECO:0007669"/>
    <property type="project" value="UniProtKB-UniRule"/>
</dbReference>
<dbReference type="RefSeq" id="WP_186706321.1">
    <property type="nucleotide sequence ID" value="NZ_JABWRB020000002.1"/>
</dbReference>
<dbReference type="InterPro" id="IPR050330">
    <property type="entry name" value="Bact_OuterMem_StrucFunc"/>
</dbReference>
<evidence type="ECO:0000256" key="3">
    <source>
        <dbReference type="SAM" id="SignalP"/>
    </source>
</evidence>
<dbReference type="Pfam" id="PF18393">
    <property type="entry name" value="MotY_N"/>
    <property type="match status" value="1"/>
</dbReference>
<feature type="domain" description="OmpA-like" evidence="4">
    <location>
        <begin position="166"/>
        <end position="283"/>
    </location>
</feature>
<reference evidence="5 7" key="1">
    <citation type="journal article" date="2020" name="Microorganisms">
        <title>Reliable Identification of Environmental Pseudomonas Isolates Using the rpoD Gene.</title>
        <authorList>
            <consortium name="The Broad Institute Genome Sequencing Platform"/>
            <person name="Girard L."/>
            <person name="Lood C."/>
            <person name="Rokni-Zadeh H."/>
            <person name="van Noort V."/>
            <person name="Lavigne R."/>
            <person name="De Mot R."/>
        </authorList>
    </citation>
    <scope>NUCLEOTIDE SEQUENCE</scope>
    <source>
        <strain evidence="5 7">SWRI12</strain>
    </source>
</reference>
<protein>
    <submittedName>
        <fullName evidence="5">OmpA family protein</fullName>
    </submittedName>
</protein>
<dbReference type="Pfam" id="PF00691">
    <property type="entry name" value="OmpA"/>
    <property type="match status" value="1"/>
</dbReference>
<keyword evidence="1" id="KW-0472">Membrane</keyword>